<dbReference type="OrthoDB" id="4082933at2759"/>
<evidence type="ECO:0000256" key="7">
    <source>
        <dbReference type="ARBA" id="ARBA00023295"/>
    </source>
</evidence>
<keyword evidence="15" id="KW-1185">Reference proteome</keyword>
<dbReference type="SUPFAM" id="SSF51445">
    <property type="entry name" value="(Trans)glycosidases"/>
    <property type="match status" value="1"/>
</dbReference>
<evidence type="ECO:0000256" key="5">
    <source>
        <dbReference type="ARBA" id="ARBA00022729"/>
    </source>
</evidence>
<dbReference type="Gene3D" id="3.20.20.80">
    <property type="entry name" value="Glycosidases"/>
    <property type="match status" value="1"/>
</dbReference>
<comment type="subcellular location">
    <subcellularLocation>
        <location evidence="1">Secreted</location>
        <location evidence="1">Cell wall</location>
    </subcellularLocation>
</comment>
<proteinExistence type="inferred from homology"/>
<name>A0A8H4VDP4_9HYPO</name>
<evidence type="ECO:0000256" key="1">
    <source>
        <dbReference type="ARBA" id="ARBA00004191"/>
    </source>
</evidence>
<evidence type="ECO:0000256" key="8">
    <source>
        <dbReference type="ARBA" id="ARBA00024983"/>
    </source>
</evidence>
<evidence type="ECO:0000256" key="2">
    <source>
        <dbReference type="ARBA" id="ARBA00008773"/>
    </source>
</evidence>
<dbReference type="Proteomes" id="UP000562929">
    <property type="component" value="Unassembled WGS sequence"/>
</dbReference>
<dbReference type="PANTHER" id="PTHR16631:SF24">
    <property type="entry name" value="FAMILY 17 GLUCOSIDASE SCW11-RELATED"/>
    <property type="match status" value="1"/>
</dbReference>
<dbReference type="PANTHER" id="PTHR16631">
    <property type="entry name" value="GLUCAN 1,3-BETA-GLUCOSIDASE"/>
    <property type="match status" value="1"/>
</dbReference>
<evidence type="ECO:0000256" key="6">
    <source>
        <dbReference type="ARBA" id="ARBA00022801"/>
    </source>
</evidence>
<keyword evidence="7" id="KW-0326">Glycosidase</keyword>
<keyword evidence="3" id="KW-0134">Cell wall</keyword>
<keyword evidence="6" id="KW-0378">Hydrolase</keyword>
<evidence type="ECO:0000256" key="12">
    <source>
        <dbReference type="ARBA" id="ARBA00042762"/>
    </source>
</evidence>
<comment type="similarity">
    <text evidence="2">Belongs to the glycosyl hydrolase 17 family.</text>
</comment>
<evidence type="ECO:0000256" key="10">
    <source>
        <dbReference type="ARBA" id="ARBA00041495"/>
    </source>
</evidence>
<reference evidence="14 15" key="1">
    <citation type="journal article" date="2020" name="G3 (Bethesda)">
        <title>Genetic Underpinnings of Host Manipulation by Ophiocordyceps as Revealed by Comparative Transcriptomics.</title>
        <authorList>
            <person name="Will I."/>
            <person name="Das B."/>
            <person name="Trinh T."/>
            <person name="Brachmann A."/>
            <person name="Ohm R.A."/>
            <person name="de Bekker C."/>
        </authorList>
    </citation>
    <scope>NUCLEOTIDE SEQUENCE [LARGE SCALE GENOMIC DNA]</scope>
    <source>
        <strain evidence="14 15">EC05</strain>
    </source>
</reference>
<dbReference type="GO" id="GO:0005576">
    <property type="term" value="C:extracellular region"/>
    <property type="evidence" value="ECO:0007669"/>
    <property type="project" value="TreeGrafter"/>
</dbReference>
<accession>A0A8H4VDP4</accession>
<evidence type="ECO:0000256" key="9">
    <source>
        <dbReference type="ARBA" id="ARBA00039284"/>
    </source>
</evidence>
<feature type="signal peptide" evidence="13">
    <location>
        <begin position="1"/>
        <end position="19"/>
    </location>
</feature>
<protein>
    <recommendedName>
        <fullName evidence="9">Probable beta-glucosidase btgE</fullName>
    </recommendedName>
    <alternativeName>
        <fullName evidence="10">Beta-D-glucoside glucohydrolase btgE</fullName>
    </alternativeName>
    <alternativeName>
        <fullName evidence="12">Cellobiase btgE</fullName>
    </alternativeName>
    <alternativeName>
        <fullName evidence="11">Gentiobiase btgE</fullName>
    </alternativeName>
</protein>
<comment type="function">
    <text evidence="8">Beta-glucosidases are one of a number of cellulolytic enzymes involved in the degradation of cellulosic biomass. Catalyzes the last step releasing glucose from the inhibitory cellobiose.</text>
</comment>
<comment type="caution">
    <text evidence="14">The sequence shown here is derived from an EMBL/GenBank/DDBJ whole genome shotgun (WGS) entry which is preliminary data.</text>
</comment>
<evidence type="ECO:0000313" key="15">
    <source>
        <dbReference type="Proteomes" id="UP000562929"/>
    </source>
</evidence>
<evidence type="ECO:0000313" key="14">
    <source>
        <dbReference type="EMBL" id="KAF4587663.1"/>
    </source>
</evidence>
<keyword evidence="5 13" id="KW-0732">Signal</keyword>
<feature type="chain" id="PRO_5034048955" description="Probable beta-glucosidase btgE" evidence="13">
    <location>
        <begin position="20"/>
        <end position="585"/>
    </location>
</feature>
<dbReference type="EMBL" id="JAACLJ010000004">
    <property type="protein sequence ID" value="KAF4587663.1"/>
    <property type="molecule type" value="Genomic_DNA"/>
</dbReference>
<dbReference type="InterPro" id="IPR050732">
    <property type="entry name" value="Beta-glucan_modifiers"/>
</dbReference>
<evidence type="ECO:0000256" key="3">
    <source>
        <dbReference type="ARBA" id="ARBA00022512"/>
    </source>
</evidence>
<sequence>MKGVVAATMLAAWTGAVTASLQGHRHGRLFMKRSSNMVDDMCLPGCTTIWKTITGEATLVPVSVPTTSIPKPATTTCSDTTTTAMVTTTSVATTTITIMSAPRRIAVPTPQAQICPTPGTYTLPATTIILHQPTTVMAPMTTQVPAGIHTIGGVTTVVKVATTVTCPVATVVKSGSVTTSTMVQTRYVCPSAGTYTVAPITTSVGSKTVITYPVPTAYSPGTYVADKKVVTVTETGFVYRCPFTTKSDNMPTSAVPTYPAPTSAPAPSAEYPVPSISVISVPVLDKPIPSAPNMPIPSMPTEKHKHPKPAPGKLISDNDHFGITYTPYQSSNGACKSSAEVDRDLSELKRAGFSTVRVYSTDCNALENIGNACTKHDLDMIVGIFVKGTGCSYATPDIKEQVDKLSDWHQWDRVRLVVVGNEAIMNGYCTPQQLSNLITTVKSQCPQYKGPYTVSETLNIWQRPDVSSSLCAVTSVTGANIHPFFNKDVTPQTAGPFVATQLEILRTICPDHDDVINLECGWPTRGKCNGKACPGKPQQAEAIASIRKATGDKTVFFSFQDDLWKKEGECGCEQSWGAASSFSGY</sequence>
<dbReference type="GO" id="GO:0009986">
    <property type="term" value="C:cell surface"/>
    <property type="evidence" value="ECO:0007669"/>
    <property type="project" value="TreeGrafter"/>
</dbReference>
<dbReference type="GO" id="GO:0009277">
    <property type="term" value="C:fungal-type cell wall"/>
    <property type="evidence" value="ECO:0007669"/>
    <property type="project" value="TreeGrafter"/>
</dbReference>
<dbReference type="GO" id="GO:0042973">
    <property type="term" value="F:glucan endo-1,3-beta-D-glucosidase activity"/>
    <property type="evidence" value="ECO:0007669"/>
    <property type="project" value="TreeGrafter"/>
</dbReference>
<dbReference type="AlphaFoldDB" id="A0A8H4VDP4"/>
<keyword evidence="4" id="KW-0964">Secreted</keyword>
<evidence type="ECO:0000256" key="4">
    <source>
        <dbReference type="ARBA" id="ARBA00022525"/>
    </source>
</evidence>
<evidence type="ECO:0000256" key="13">
    <source>
        <dbReference type="SAM" id="SignalP"/>
    </source>
</evidence>
<organism evidence="14 15">
    <name type="scientific">Ophiocordyceps camponoti-floridani</name>
    <dbReference type="NCBI Taxonomy" id="2030778"/>
    <lineage>
        <taxon>Eukaryota</taxon>
        <taxon>Fungi</taxon>
        <taxon>Dikarya</taxon>
        <taxon>Ascomycota</taxon>
        <taxon>Pezizomycotina</taxon>
        <taxon>Sordariomycetes</taxon>
        <taxon>Hypocreomycetidae</taxon>
        <taxon>Hypocreales</taxon>
        <taxon>Ophiocordycipitaceae</taxon>
        <taxon>Ophiocordyceps</taxon>
    </lineage>
</organism>
<dbReference type="InterPro" id="IPR017853">
    <property type="entry name" value="GH"/>
</dbReference>
<dbReference type="GO" id="GO:0071555">
    <property type="term" value="P:cell wall organization"/>
    <property type="evidence" value="ECO:0007669"/>
    <property type="project" value="TreeGrafter"/>
</dbReference>
<gene>
    <name evidence="14" type="ORF">GQ602_004356</name>
</gene>
<evidence type="ECO:0000256" key="11">
    <source>
        <dbReference type="ARBA" id="ARBA00041516"/>
    </source>
</evidence>